<keyword evidence="6 9" id="KW-1133">Transmembrane helix</keyword>
<keyword evidence="2 8" id="KW-0813">Transport</keyword>
<feature type="transmembrane region" description="Helical" evidence="9">
    <location>
        <begin position="36"/>
        <end position="57"/>
    </location>
</feature>
<dbReference type="GO" id="GO:0009401">
    <property type="term" value="P:phosphoenolpyruvate-dependent sugar phosphotransferase system"/>
    <property type="evidence" value="ECO:0007669"/>
    <property type="project" value="InterPro"/>
</dbReference>
<evidence type="ECO:0000256" key="8">
    <source>
        <dbReference type="PIRNR" id="PIRNR006351"/>
    </source>
</evidence>
<dbReference type="PROSITE" id="PS51105">
    <property type="entry name" value="PTS_EIIC_TYPE_3"/>
    <property type="match status" value="1"/>
</dbReference>
<dbReference type="InterPro" id="IPR003352">
    <property type="entry name" value="PTS_EIIC"/>
</dbReference>
<evidence type="ECO:0000259" key="10">
    <source>
        <dbReference type="PROSITE" id="PS51105"/>
    </source>
</evidence>
<dbReference type="EMBL" id="CP013213">
    <property type="protein sequence ID" value="AMC94660.1"/>
    <property type="molecule type" value="Genomic_DNA"/>
</dbReference>
<dbReference type="GO" id="GO:0008982">
    <property type="term" value="F:protein-N(PI)-phosphohistidine-sugar phosphotransferase activity"/>
    <property type="evidence" value="ECO:0007669"/>
    <property type="project" value="UniProtKB-UniRule"/>
</dbReference>
<dbReference type="GO" id="GO:0005886">
    <property type="term" value="C:plasma membrane"/>
    <property type="evidence" value="ECO:0007669"/>
    <property type="project" value="UniProtKB-SubCell"/>
</dbReference>
<organism evidence="11 12">
    <name type="scientific">Erysipelothrix larvae</name>
    <dbReference type="NCBI Taxonomy" id="1514105"/>
    <lineage>
        <taxon>Bacteria</taxon>
        <taxon>Bacillati</taxon>
        <taxon>Bacillota</taxon>
        <taxon>Erysipelotrichia</taxon>
        <taxon>Erysipelotrichales</taxon>
        <taxon>Erysipelotrichaceae</taxon>
        <taxon>Erysipelothrix</taxon>
    </lineage>
</organism>
<dbReference type="PANTHER" id="PTHR33989">
    <property type="match status" value="1"/>
</dbReference>
<dbReference type="InterPro" id="IPR004501">
    <property type="entry name" value="PTS_EIIC_3"/>
</dbReference>
<keyword evidence="12" id="KW-1185">Reference proteome</keyword>
<dbReference type="STRING" id="1514105.AOC36_08865"/>
<name>A0A0X8H231_9FIRM</name>
<dbReference type="OrthoDB" id="1550290at2"/>
<evidence type="ECO:0000256" key="7">
    <source>
        <dbReference type="ARBA" id="ARBA00023136"/>
    </source>
</evidence>
<dbReference type="KEGG" id="erl:AOC36_08865"/>
<keyword evidence="3 8" id="KW-1003">Cell membrane</keyword>
<sequence>MIPNTHFMFSKLEEVLVPITQKVATNRYLVAIRDTLVSTIPITMISSIALLIIYLPWPQAYVDFMAKADTLKNILSQFNTMGMGLLSIYVAFVLGSKLAHGYGIDETSGGLTSLFSFLMTITTVSEDGMVGLRTTYLSAQGMFTALIIGVVSVEIMRFTIKHNFTIKMPDSVPSSITKTFESIIPIALSTILINIVVNGLGFNINEVINSVVTPIFRMSVNSIWFPLAYVILTAIMWFFGIHPGVLSAIATPVWLLNAEANMTAMAAGLPIPYIGVKPFIFSFIYFGGGGGTLPLVIHMIRSKSEQMKALGKLSLAPGLFNINEPVLFGVPIVLNPTLLVPFVGSMVVTVIVTYVAFYTGIVPGMGNPLAAEWTVPSLIAGAIVTSSWKGSALVVVNFILSYFIYLPFFKVYEKQLLAQEEGDANGTQETA</sequence>
<reference evidence="11 12" key="1">
    <citation type="submission" date="2015-10" db="EMBL/GenBank/DDBJ databases">
        <title>Erysipelothrix larvae sp. LV19 isolated from the larval gut of the rhinoceros beetle, Trypoxylus dichotomus.</title>
        <authorList>
            <person name="Lim S."/>
            <person name="Kim B.-C."/>
        </authorList>
    </citation>
    <scope>NUCLEOTIDE SEQUENCE [LARGE SCALE GENOMIC DNA]</scope>
    <source>
        <strain evidence="11 12">LV19</strain>
    </source>
</reference>
<dbReference type="Proteomes" id="UP000063781">
    <property type="component" value="Chromosome"/>
</dbReference>
<dbReference type="Pfam" id="PF02378">
    <property type="entry name" value="PTS_EIIC"/>
    <property type="match status" value="1"/>
</dbReference>
<proteinExistence type="predicted"/>
<dbReference type="AlphaFoldDB" id="A0A0X8H231"/>
<evidence type="ECO:0000256" key="6">
    <source>
        <dbReference type="ARBA" id="ARBA00022989"/>
    </source>
</evidence>
<comment type="function">
    <text evidence="8">The phosphoenolpyruvate-dependent sugar phosphotransferase system (PTS), a major carbohydrate active -transport system, catalyzes the phosphorylation of incoming sugar substrates concomitant with their translocation across the cell membrane.</text>
</comment>
<evidence type="ECO:0000256" key="5">
    <source>
        <dbReference type="ARBA" id="ARBA00022692"/>
    </source>
</evidence>
<evidence type="ECO:0000256" key="2">
    <source>
        <dbReference type="ARBA" id="ARBA00022448"/>
    </source>
</evidence>
<keyword evidence="4 8" id="KW-0762">Sugar transport</keyword>
<feature type="transmembrane region" description="Helical" evidence="9">
    <location>
        <begin position="77"/>
        <end position="95"/>
    </location>
</feature>
<feature type="transmembrane region" description="Helical" evidence="9">
    <location>
        <begin position="137"/>
        <end position="160"/>
    </location>
</feature>
<feature type="transmembrane region" description="Helical" evidence="9">
    <location>
        <begin position="378"/>
        <end position="405"/>
    </location>
</feature>
<keyword evidence="5 9" id="KW-0812">Transmembrane</keyword>
<evidence type="ECO:0000256" key="3">
    <source>
        <dbReference type="ARBA" id="ARBA00022475"/>
    </source>
</evidence>
<accession>A0A0X8H231</accession>
<gene>
    <name evidence="11" type="ORF">AOC36_08865</name>
</gene>
<dbReference type="PANTHER" id="PTHR33989:SF4">
    <property type="entry name" value="PTS SYSTEM N,N'-DIACETYLCHITOBIOSE-SPECIFIC EIIC COMPONENT"/>
    <property type="match status" value="1"/>
</dbReference>
<dbReference type="NCBIfam" id="TIGR00410">
    <property type="entry name" value="lacE"/>
    <property type="match status" value="1"/>
</dbReference>
<feature type="transmembrane region" description="Helical" evidence="9">
    <location>
        <begin position="222"/>
        <end position="241"/>
    </location>
</feature>
<dbReference type="PIRSF" id="PIRSF006351">
    <property type="entry name" value="PTS_EIIC-Cellobiose"/>
    <property type="match status" value="1"/>
</dbReference>
<feature type="transmembrane region" description="Helical" evidence="9">
    <location>
        <begin position="279"/>
        <end position="300"/>
    </location>
</feature>
<protein>
    <recommendedName>
        <fullName evidence="8">Permease IIC component</fullName>
    </recommendedName>
</protein>
<evidence type="ECO:0000313" key="11">
    <source>
        <dbReference type="EMBL" id="AMC94660.1"/>
    </source>
</evidence>
<comment type="subcellular location">
    <subcellularLocation>
        <location evidence="1">Cell membrane</location>
        <topology evidence="1">Multi-pass membrane protein</topology>
    </subcellularLocation>
</comment>
<feature type="transmembrane region" description="Helical" evidence="9">
    <location>
        <begin position="180"/>
        <end position="202"/>
    </location>
</feature>
<evidence type="ECO:0000256" key="9">
    <source>
        <dbReference type="SAM" id="Phobius"/>
    </source>
</evidence>
<dbReference type="InterPro" id="IPR004796">
    <property type="entry name" value="PTS_IIC_cello"/>
</dbReference>
<evidence type="ECO:0000313" key="12">
    <source>
        <dbReference type="Proteomes" id="UP000063781"/>
    </source>
</evidence>
<feature type="transmembrane region" description="Helical" evidence="9">
    <location>
        <begin position="338"/>
        <end position="358"/>
    </location>
</feature>
<keyword evidence="7 8" id="KW-0472">Membrane</keyword>
<evidence type="ECO:0000256" key="4">
    <source>
        <dbReference type="ARBA" id="ARBA00022597"/>
    </source>
</evidence>
<dbReference type="InterPro" id="IPR051088">
    <property type="entry name" value="PTS_Sugar-EIIC/EIIB"/>
</dbReference>
<evidence type="ECO:0000256" key="1">
    <source>
        <dbReference type="ARBA" id="ARBA00004651"/>
    </source>
</evidence>
<feature type="domain" description="PTS EIIC type-3" evidence="10">
    <location>
        <begin position="12"/>
        <end position="408"/>
    </location>
</feature>